<dbReference type="PANTHER" id="PTHR36251">
    <property type="entry name" value="FELS-1 PROPHAGE HOST SPECIFICITY PROTEIN-RELATED"/>
    <property type="match status" value="1"/>
</dbReference>
<dbReference type="Gene3D" id="2.60.40.10">
    <property type="entry name" value="Immunoglobulins"/>
    <property type="match status" value="1"/>
</dbReference>
<dbReference type="CDD" id="cd00063">
    <property type="entry name" value="FN3"/>
    <property type="match status" value="2"/>
</dbReference>
<dbReference type="Pfam" id="PF09327">
    <property type="entry name" value="Phage_Tail_Tip"/>
    <property type="match status" value="1"/>
</dbReference>
<accession>A0A5I2WWC4</accession>
<dbReference type="SUPFAM" id="SSF49265">
    <property type="entry name" value="Fibronectin type III"/>
    <property type="match status" value="1"/>
</dbReference>
<dbReference type="InterPro" id="IPR003961">
    <property type="entry name" value="FN3_dom"/>
</dbReference>
<gene>
    <name evidence="2" type="ORF">G3V02_004756</name>
</gene>
<dbReference type="EMBL" id="DAARBX010000035">
    <property type="protein sequence ID" value="HAE1795946.1"/>
    <property type="molecule type" value="Genomic_DNA"/>
</dbReference>
<evidence type="ECO:0000259" key="1">
    <source>
        <dbReference type="PROSITE" id="PS50853"/>
    </source>
</evidence>
<dbReference type="PROSITE" id="PS50853">
    <property type="entry name" value="FN3"/>
    <property type="match status" value="1"/>
</dbReference>
<protein>
    <submittedName>
        <fullName evidence="2">DUF1983 domain-containing protein</fullName>
    </submittedName>
</protein>
<dbReference type="InterPro" id="IPR032876">
    <property type="entry name" value="J_dom"/>
</dbReference>
<dbReference type="Pfam" id="PF24421">
    <property type="entry name" value="Ig_J"/>
    <property type="match status" value="1"/>
</dbReference>
<dbReference type="InterPro" id="IPR015406">
    <property type="entry name" value="GpJ_CSF"/>
</dbReference>
<comment type="caution">
    <text evidence="2">The sequence shown here is derived from an EMBL/GenBank/DDBJ whole genome shotgun (WGS) entry which is preliminary data.</text>
</comment>
<evidence type="ECO:0000313" key="2">
    <source>
        <dbReference type="EMBL" id="HAE1795946.1"/>
    </source>
</evidence>
<dbReference type="PANTHER" id="PTHR36251:SF2">
    <property type="entry name" value="GIFSY-2 PROPHAGE HOST SPECIFICITY PROTEIN J, PHAGE LAMBDA"/>
    <property type="match status" value="1"/>
</dbReference>
<dbReference type="Pfam" id="PF24489">
    <property type="entry name" value="Ig_J_second"/>
    <property type="match status" value="1"/>
</dbReference>
<dbReference type="SMART" id="SM00060">
    <property type="entry name" value="FN3"/>
    <property type="match status" value="2"/>
</dbReference>
<dbReference type="AlphaFoldDB" id="A0A5I2WWC4"/>
<organism evidence="2">
    <name type="scientific">Salmonella enterica subsp. enterica serovar Ank</name>
    <dbReference type="NCBI Taxonomy" id="1173578"/>
    <lineage>
        <taxon>Bacteria</taxon>
        <taxon>Pseudomonadati</taxon>
        <taxon>Pseudomonadota</taxon>
        <taxon>Gammaproteobacteria</taxon>
        <taxon>Enterobacterales</taxon>
        <taxon>Enterobacteriaceae</taxon>
        <taxon>Salmonella</taxon>
    </lineage>
</organism>
<dbReference type="InterPro" id="IPR036116">
    <property type="entry name" value="FN3_sf"/>
</dbReference>
<name>A0A5I2WWC4_SALET</name>
<dbReference type="InterPro" id="IPR013783">
    <property type="entry name" value="Ig-like_fold"/>
</dbReference>
<dbReference type="InterPro" id="IPR053171">
    <property type="entry name" value="Viral_Tip_Attach_Protein"/>
</dbReference>
<dbReference type="InterPro" id="IPR055385">
    <property type="entry name" value="GpJ_HDII-ins2"/>
</dbReference>
<dbReference type="Pfam" id="PF24801">
    <property type="entry name" value="FNIII-A_GpJ"/>
    <property type="match status" value="1"/>
</dbReference>
<dbReference type="InterPro" id="IPR057587">
    <property type="entry name" value="GpJ_Ig_second"/>
</dbReference>
<feature type="domain" description="Fibronectin type-III" evidence="1">
    <location>
        <begin position="617"/>
        <end position="717"/>
    </location>
</feature>
<dbReference type="InterPro" id="IPR055383">
    <property type="entry name" value="FN3-1_GpJ"/>
</dbReference>
<dbReference type="Pfam" id="PF13550">
    <property type="entry name" value="Phage-tail_3"/>
    <property type="match status" value="1"/>
</dbReference>
<sequence length="1181" mass="129420">MGKGGGSSKTPYEAPDSLKSTQELVVIDALGEGPIEGPVNGMQSILINNTPLVNADGSYNVHGVTMVYRAGELEQTPLEGFEDSGAETMVGAEIKYNAPLVRTITSRDIDRLRFTFGTPYLQESNKNGDRLPTTLHLVIQIQRADGWVTVKDIYINGKTTSQYLASVVVDNLPPRPFNMRMVRITPDSTTDWMQNKSTWSSYTEIIDIKQAYPGTAVAGLRVDAEQFGGQQMTVNYHIYGRIIQVPSNYDPKTRTYTGIWDGAFKSAYTNNPAWCLLDMLTHPRYGMGGSIGISEVDKWALYAIAQYCDQMIPDGFGGTEPRMTFNAYLATQRKAYDVLADFCSVMRCMPVWNGQTLTFIQDRPADKVWTYTNSNVVTDTQGVQFRYGYSARKERHNAVEVRYTDPQNGWKTSAVLVEDKAAILRDGRNLLKMDAFGCTSRGQAHRAGLWVIKTEQLETQTVEFSVGAEGLRHTPGDIIEICDNDYAAVSIGGRILSVNTMTRTLALDREVEIPKTGGATLNIIGADGKPVTVDVTGQPAPGQVTVSNMPAGIAAYSVWGLKLPSLRQRLFRCIRIKESSDGTYAITALQHVPEKEAIVDNGAHFDPLPGTTNSVIPPAVEHLAVDTEAEGNQYQARAHWNTPRVVKGVRFLVRLTTGTGQDGDRVLLVSSATTSETEYTFRALPLGDYTLTVRAINGFGQQGEPSQVSFSIQAPEAPVAIELTPGYFRITVTPHQTYYNPDVQYEFWYSTKQLNSADEITSMAQRLGVSSYMVKDGLKPLQDHYFYVRSVNLVGKSVFVEASGQPSNDAQGYLDFFDGEIKKTHLAQELLEQIDNSLLEDDIAEISKVVDDTKSEIEQTVNKTLKDQSATIQQIQKVQKDTNDNLNALYMLKIQKTKDGVTYVAGIGAGIEEVDGEQLSQILLAANRVAFIDPANGNTTPALVTQGGQTFINEALVKYLVAPTITSGGNPPVFSLTPDGKLTAKNADISGHINARSGEISENVIVRGTVDAGNILGDVYFRSLFSINREVYRDTHQINSGGASDNQWIPIIAIEGENFDRFMDMTLTVTLNWTSSNSSSANYELSIGTDDAGGGVGTVWTSGVRGPGDLRNTSWSFSGSATRFFLPRKGRGSTQRIYVKQRYAGRAIGGVFNDPVRQVTVTCQASGATLFRSGNEKLRAL</sequence>
<proteinExistence type="predicted"/>
<reference evidence="2" key="2">
    <citation type="submission" date="2018-07" db="EMBL/GenBank/DDBJ databases">
        <authorList>
            <consortium name="NCBI Pathogen Detection Project"/>
        </authorList>
    </citation>
    <scope>NUCLEOTIDE SEQUENCE</scope>
    <source>
        <strain evidence="2">BCW_2640</strain>
    </source>
</reference>
<reference evidence="2" key="1">
    <citation type="journal article" date="2018" name="Genome Biol.">
        <title>SKESA: strategic k-mer extension for scrupulous assemblies.</title>
        <authorList>
            <person name="Souvorov A."/>
            <person name="Agarwala R."/>
            <person name="Lipman D.J."/>
        </authorList>
    </citation>
    <scope>NUCLEOTIDE SEQUENCE</scope>
    <source>
        <strain evidence="2">BCW_2640</strain>
    </source>
</reference>